<dbReference type="EMBL" id="SWMS01000046">
    <property type="protein sequence ID" value="TKG59286.1"/>
    <property type="molecule type" value="Genomic_DNA"/>
</dbReference>
<sequence length="112" mass="12342">MDRQQRRSDRTRTVRIVCTIVNVICGLFAVVLVAHIVMVMGEANPANGVASFVRDFATAVSLGFNDLFTPADVKIRVLLNDGFAAIVWLAFGAVVTSLIRRFALPNPHELMR</sequence>
<feature type="transmembrane region" description="Helical" evidence="1">
    <location>
        <begin position="83"/>
        <end position="103"/>
    </location>
</feature>
<protein>
    <submittedName>
        <fullName evidence="2">Uncharacterized protein</fullName>
    </submittedName>
</protein>
<keyword evidence="1" id="KW-0472">Membrane</keyword>
<organism evidence="2 3">
    <name type="scientific">Prauserella endophytica</name>
    <dbReference type="NCBI Taxonomy" id="1592324"/>
    <lineage>
        <taxon>Bacteria</taxon>
        <taxon>Bacillati</taxon>
        <taxon>Actinomycetota</taxon>
        <taxon>Actinomycetes</taxon>
        <taxon>Pseudonocardiales</taxon>
        <taxon>Pseudonocardiaceae</taxon>
        <taxon>Prauserella</taxon>
        <taxon>Prauserella coralliicola group</taxon>
    </lineage>
</organism>
<keyword evidence="1" id="KW-0812">Transmembrane</keyword>
<proteinExistence type="predicted"/>
<keyword evidence="1" id="KW-1133">Transmembrane helix</keyword>
<evidence type="ECO:0000256" key="1">
    <source>
        <dbReference type="SAM" id="Phobius"/>
    </source>
</evidence>
<reference evidence="2 3" key="1">
    <citation type="journal article" date="2015" name="Antonie Van Leeuwenhoek">
        <title>Prauserella endophytica sp. nov., an endophytic actinobacterium isolated from Tamarix taklamakanensis.</title>
        <authorList>
            <person name="Liu J.M."/>
            <person name="Habden X."/>
            <person name="Guo L."/>
            <person name="Tuo L."/>
            <person name="Jiang Z.K."/>
            <person name="Liu S.W."/>
            <person name="Liu X.F."/>
            <person name="Chen L."/>
            <person name="Li R.F."/>
            <person name="Zhang Y.Q."/>
            <person name="Sun C.H."/>
        </authorList>
    </citation>
    <scope>NUCLEOTIDE SEQUENCE [LARGE SCALE GENOMIC DNA]</scope>
    <source>
        <strain evidence="2 3">CGMCC 4.7182</strain>
    </source>
</reference>
<gene>
    <name evidence="2" type="ORF">FCN18_36900</name>
</gene>
<dbReference type="Proteomes" id="UP000309992">
    <property type="component" value="Unassembled WGS sequence"/>
</dbReference>
<name>A0ABY2RT24_9PSEU</name>
<feature type="transmembrane region" description="Helical" evidence="1">
    <location>
        <begin position="12"/>
        <end position="38"/>
    </location>
</feature>
<comment type="caution">
    <text evidence="2">The sequence shown here is derived from an EMBL/GenBank/DDBJ whole genome shotgun (WGS) entry which is preliminary data.</text>
</comment>
<evidence type="ECO:0000313" key="2">
    <source>
        <dbReference type="EMBL" id="TKG59286.1"/>
    </source>
</evidence>
<accession>A0ABY2RT24</accession>
<keyword evidence="3" id="KW-1185">Reference proteome</keyword>
<evidence type="ECO:0000313" key="3">
    <source>
        <dbReference type="Proteomes" id="UP000309992"/>
    </source>
</evidence>